<sequence>MFKRQTEKQAEQCFYIQHANAINLGLKYKLINTFFCLQPFRACSLHFQESNYLYFINEKNTHTTIG</sequence>
<evidence type="ECO:0000313" key="2">
    <source>
        <dbReference type="Proteomes" id="UP000785679"/>
    </source>
</evidence>
<comment type="caution">
    <text evidence="1">The sequence shown here is derived from an EMBL/GenBank/DDBJ whole genome shotgun (WGS) entry which is preliminary data.</text>
</comment>
<dbReference type="EMBL" id="RRYP01021945">
    <property type="protein sequence ID" value="TNV72541.1"/>
    <property type="molecule type" value="Genomic_DNA"/>
</dbReference>
<evidence type="ECO:0000313" key="1">
    <source>
        <dbReference type="EMBL" id="TNV72541.1"/>
    </source>
</evidence>
<name>A0A8J8NCN9_HALGN</name>
<proteinExistence type="predicted"/>
<keyword evidence="2" id="KW-1185">Reference proteome</keyword>
<organism evidence="1 2">
    <name type="scientific">Halteria grandinella</name>
    <dbReference type="NCBI Taxonomy" id="5974"/>
    <lineage>
        <taxon>Eukaryota</taxon>
        <taxon>Sar</taxon>
        <taxon>Alveolata</taxon>
        <taxon>Ciliophora</taxon>
        <taxon>Intramacronucleata</taxon>
        <taxon>Spirotrichea</taxon>
        <taxon>Stichotrichia</taxon>
        <taxon>Sporadotrichida</taxon>
        <taxon>Halteriidae</taxon>
        <taxon>Halteria</taxon>
    </lineage>
</organism>
<dbReference type="AlphaFoldDB" id="A0A8J8NCN9"/>
<dbReference type="Proteomes" id="UP000785679">
    <property type="component" value="Unassembled WGS sequence"/>
</dbReference>
<protein>
    <submittedName>
        <fullName evidence="1">Uncharacterized protein</fullName>
    </submittedName>
</protein>
<reference evidence="1" key="1">
    <citation type="submission" date="2019-06" db="EMBL/GenBank/DDBJ databases">
        <authorList>
            <person name="Zheng W."/>
        </authorList>
    </citation>
    <scope>NUCLEOTIDE SEQUENCE</scope>
    <source>
        <strain evidence="1">QDHG01</strain>
    </source>
</reference>
<accession>A0A8J8NCN9</accession>
<gene>
    <name evidence="1" type="ORF">FGO68_gene10010</name>
</gene>